<proteinExistence type="predicted"/>
<dbReference type="NCBIfam" id="NF033788">
    <property type="entry name" value="HTH_metalloreg"/>
    <property type="match status" value="1"/>
</dbReference>
<dbReference type="RefSeq" id="WP_013037738.1">
    <property type="nucleotide sequence ID" value="NC_014002.1"/>
</dbReference>
<dbReference type="PROSITE" id="PS50987">
    <property type="entry name" value="HTH_ARSR_2"/>
    <property type="match status" value="1"/>
</dbReference>
<gene>
    <name evidence="5" type="ordered locus">Mmah_1294</name>
</gene>
<sequence length="133" mass="15523">MYPIELANPKITGKWEDFFKVLSDETRLRILMLLNQRELCVCEICQILDLPQPKVSRHLAKMRDLDIVRGKKEDQWVFYYLNIADPLFKGIIQQMAENSQHHPLVCKDMEQLAEKESSGTMCARIKDKIGENS</sequence>
<dbReference type="STRING" id="547558.Mmah_1294"/>
<dbReference type="SMART" id="SM00418">
    <property type="entry name" value="HTH_ARSR"/>
    <property type="match status" value="1"/>
</dbReference>
<dbReference type="CDD" id="cd00090">
    <property type="entry name" value="HTH_ARSR"/>
    <property type="match status" value="1"/>
</dbReference>
<evidence type="ECO:0000313" key="5">
    <source>
        <dbReference type="EMBL" id="ADE36796.1"/>
    </source>
</evidence>
<evidence type="ECO:0000256" key="2">
    <source>
        <dbReference type="ARBA" id="ARBA00023125"/>
    </source>
</evidence>
<evidence type="ECO:0000256" key="3">
    <source>
        <dbReference type="ARBA" id="ARBA00023163"/>
    </source>
</evidence>
<evidence type="ECO:0000259" key="4">
    <source>
        <dbReference type="PROSITE" id="PS50987"/>
    </source>
</evidence>
<accession>D5E6K8</accession>
<dbReference type="PANTHER" id="PTHR33154:SF18">
    <property type="entry name" value="ARSENICAL RESISTANCE OPERON REPRESSOR"/>
    <property type="match status" value="1"/>
</dbReference>
<name>D5E6K8_METMS</name>
<dbReference type="EMBL" id="CP001994">
    <property type="protein sequence ID" value="ADE36796.1"/>
    <property type="molecule type" value="Genomic_DNA"/>
</dbReference>
<dbReference type="AlphaFoldDB" id="D5E6K8"/>
<dbReference type="InterPro" id="IPR051081">
    <property type="entry name" value="HTH_MetalResp_TranReg"/>
</dbReference>
<dbReference type="OrthoDB" id="46231at2157"/>
<evidence type="ECO:0000256" key="1">
    <source>
        <dbReference type="ARBA" id="ARBA00023015"/>
    </source>
</evidence>
<dbReference type="InterPro" id="IPR036390">
    <property type="entry name" value="WH_DNA-bd_sf"/>
</dbReference>
<keyword evidence="2" id="KW-0238">DNA-binding</keyword>
<protein>
    <submittedName>
        <fullName evidence="5">Transcriptional regulator, ArsR family</fullName>
    </submittedName>
</protein>
<feature type="domain" description="HTH arsR-type" evidence="4">
    <location>
        <begin position="7"/>
        <end position="103"/>
    </location>
</feature>
<evidence type="ECO:0000313" key="6">
    <source>
        <dbReference type="Proteomes" id="UP000001059"/>
    </source>
</evidence>
<keyword evidence="3" id="KW-0804">Transcription</keyword>
<dbReference type="InterPro" id="IPR011991">
    <property type="entry name" value="ArsR-like_HTH"/>
</dbReference>
<dbReference type="PRINTS" id="PR00778">
    <property type="entry name" value="HTHARSR"/>
</dbReference>
<keyword evidence="1" id="KW-0805">Transcription regulation</keyword>
<dbReference type="InterPro" id="IPR001845">
    <property type="entry name" value="HTH_ArsR_DNA-bd_dom"/>
</dbReference>
<dbReference type="GeneID" id="8983464"/>
<dbReference type="KEGG" id="mmh:Mmah_1294"/>
<dbReference type="Gene3D" id="1.10.10.10">
    <property type="entry name" value="Winged helix-like DNA-binding domain superfamily/Winged helix DNA-binding domain"/>
    <property type="match status" value="1"/>
</dbReference>
<dbReference type="HOGENOM" id="CLU_097806_3_1_2"/>
<dbReference type="PANTHER" id="PTHR33154">
    <property type="entry name" value="TRANSCRIPTIONAL REGULATOR, ARSR FAMILY"/>
    <property type="match status" value="1"/>
</dbReference>
<dbReference type="GO" id="GO:0003700">
    <property type="term" value="F:DNA-binding transcription factor activity"/>
    <property type="evidence" value="ECO:0007669"/>
    <property type="project" value="InterPro"/>
</dbReference>
<dbReference type="InterPro" id="IPR036388">
    <property type="entry name" value="WH-like_DNA-bd_sf"/>
</dbReference>
<keyword evidence="6" id="KW-1185">Reference proteome</keyword>
<organism evidence="5 6">
    <name type="scientific">Methanohalophilus mahii (strain ATCC 35705 / DSM 5219 / SLP)</name>
    <dbReference type="NCBI Taxonomy" id="547558"/>
    <lineage>
        <taxon>Archaea</taxon>
        <taxon>Methanobacteriati</taxon>
        <taxon>Methanobacteriota</taxon>
        <taxon>Stenosarchaea group</taxon>
        <taxon>Methanomicrobia</taxon>
        <taxon>Methanosarcinales</taxon>
        <taxon>Methanosarcinaceae</taxon>
        <taxon>Methanohalophilus</taxon>
    </lineage>
</organism>
<dbReference type="Pfam" id="PF01022">
    <property type="entry name" value="HTH_5"/>
    <property type="match status" value="1"/>
</dbReference>
<dbReference type="SUPFAM" id="SSF46785">
    <property type="entry name" value="Winged helix' DNA-binding domain"/>
    <property type="match status" value="1"/>
</dbReference>
<reference evidence="5 6" key="1">
    <citation type="submission" date="2010-03" db="EMBL/GenBank/DDBJ databases">
        <title>The complete genome of Methanohalophilus mahii DSM 5219.</title>
        <authorList>
            <consortium name="US DOE Joint Genome Institute (JGI-PGF)"/>
            <person name="Lucas S."/>
            <person name="Copeland A."/>
            <person name="Lapidus A."/>
            <person name="Glavina del Rio T."/>
            <person name="Dalin E."/>
            <person name="Tice H."/>
            <person name="Bruce D."/>
            <person name="Goodwin L."/>
            <person name="Pitluck S."/>
            <person name="Kyrpides N."/>
            <person name="Mavromatis K."/>
            <person name="Ivanova N."/>
            <person name="Lykidis A."/>
            <person name="Saunders E."/>
            <person name="Brettin T."/>
            <person name="Detter J.C."/>
            <person name="Han C."/>
            <person name="Land M."/>
            <person name="Hauser L."/>
            <person name="Markowitz V."/>
            <person name="Cheng J.-F."/>
            <person name="Hugenholtz P."/>
            <person name="Woyke T."/>
            <person name="Wu D."/>
            <person name="Spring S."/>
            <person name="Schneider S."/>
            <person name="Schroeder M."/>
            <person name="Klenk H.-P."/>
            <person name="Eisen J.A."/>
        </authorList>
    </citation>
    <scope>NUCLEOTIDE SEQUENCE [LARGE SCALE GENOMIC DNA]</scope>
    <source>
        <strain evidence="6">ATCC 35705 / DSM 5219 / SLP</strain>
    </source>
</reference>
<dbReference type="Proteomes" id="UP000001059">
    <property type="component" value="Chromosome"/>
</dbReference>
<dbReference type="GO" id="GO:0003677">
    <property type="term" value="F:DNA binding"/>
    <property type="evidence" value="ECO:0007669"/>
    <property type="project" value="UniProtKB-KW"/>
</dbReference>